<proteinExistence type="predicted"/>
<accession>A0A6X7EWV4</accession>
<dbReference type="EMBL" id="DAAQUS010000021">
    <property type="protein sequence ID" value="HAE0951467.1"/>
    <property type="molecule type" value="Genomic_DNA"/>
</dbReference>
<gene>
    <name evidence="5" type="ORF">G2730_22460</name>
    <name evidence="3" type="ORF">GI587_22655</name>
    <name evidence="2" type="ORF">GI648_22780</name>
    <name evidence="4" type="ORF">GJF81_22795</name>
    <name evidence="6" type="ORF">GNB32_004583</name>
</gene>
<dbReference type="EMBL" id="DAAFSE010000022">
    <property type="protein sequence ID" value="HAB1256686.1"/>
    <property type="molecule type" value="Genomic_DNA"/>
</dbReference>
<evidence type="ECO:0000313" key="4">
    <source>
        <dbReference type="EMBL" id="HAB3061112.1"/>
    </source>
</evidence>
<organism evidence="2">
    <name type="scientific">Salmonella enteritidis</name>
    <dbReference type="NCBI Taxonomy" id="149539"/>
    <lineage>
        <taxon>Bacteria</taxon>
        <taxon>Pseudomonadati</taxon>
        <taxon>Pseudomonadota</taxon>
        <taxon>Gammaproteobacteria</taxon>
        <taxon>Enterobacterales</taxon>
        <taxon>Enterobacteriaceae</taxon>
        <taxon>Salmonella</taxon>
    </lineage>
</organism>
<reference evidence="2" key="2">
    <citation type="submission" date="2019-02" db="EMBL/GenBank/DDBJ databases">
        <authorList>
            <consortium name="NCBI Pathogen Detection Project"/>
        </authorList>
    </citation>
    <scope>NUCLEOTIDE SEQUENCE</scope>
    <source>
        <strain evidence="5">ILBSalm5409903</strain>
        <strain evidence="3">ILBSalm5410161</strain>
        <strain evidence="6">ILBSalm5516149</strain>
        <strain evidence="2">ILBSalm5516249</strain>
        <strain evidence="4">ILBSalm5516252</strain>
    </source>
</reference>
<dbReference type="Gene3D" id="2.60.40.1090">
    <property type="entry name" value="Fimbrial-type adhesion domain"/>
    <property type="match status" value="1"/>
</dbReference>
<evidence type="ECO:0000313" key="5">
    <source>
        <dbReference type="EMBL" id="HAE0951467.1"/>
    </source>
</evidence>
<comment type="caution">
    <text evidence="2">The sequence shown here is derived from an EMBL/GenBank/DDBJ whole genome shotgun (WGS) entry which is preliminary data.</text>
</comment>
<dbReference type="GO" id="GO:0007155">
    <property type="term" value="P:cell adhesion"/>
    <property type="evidence" value="ECO:0007669"/>
    <property type="project" value="InterPro"/>
</dbReference>
<dbReference type="GO" id="GO:0009289">
    <property type="term" value="C:pilus"/>
    <property type="evidence" value="ECO:0007669"/>
    <property type="project" value="InterPro"/>
</dbReference>
<protein>
    <recommendedName>
        <fullName evidence="7">Fimbrial protein</fullName>
    </recommendedName>
</protein>
<evidence type="ECO:0000256" key="1">
    <source>
        <dbReference type="SAM" id="SignalP"/>
    </source>
</evidence>
<dbReference type="EMBL" id="DAATAE010000019">
    <property type="protein sequence ID" value="HAE7754117.1"/>
    <property type="molecule type" value="Genomic_DNA"/>
</dbReference>
<feature type="signal peptide" evidence="1">
    <location>
        <begin position="1"/>
        <end position="27"/>
    </location>
</feature>
<dbReference type="EMBL" id="DAAFTU010000022">
    <property type="protein sequence ID" value="HAB1518353.1"/>
    <property type="molecule type" value="Genomic_DNA"/>
</dbReference>
<evidence type="ECO:0000313" key="6">
    <source>
        <dbReference type="EMBL" id="HAE7754117.1"/>
    </source>
</evidence>
<evidence type="ECO:0000313" key="2">
    <source>
        <dbReference type="EMBL" id="HAB1256686.1"/>
    </source>
</evidence>
<feature type="chain" id="PRO_5036394722" description="Fimbrial protein" evidence="1">
    <location>
        <begin position="28"/>
        <end position="170"/>
    </location>
</feature>
<keyword evidence="1" id="KW-0732">Signal</keyword>
<name>A0A6X7EWV4_SALEN</name>
<evidence type="ECO:0000313" key="3">
    <source>
        <dbReference type="EMBL" id="HAB1518353.1"/>
    </source>
</evidence>
<dbReference type="InterPro" id="IPR036937">
    <property type="entry name" value="Adhesion_dom_fimbrial_sf"/>
</dbReference>
<sequence>MKLLNTSKWMLNSVSVVLLGISSLVHATDVSTTAEIRTTVIEPTNIRAVYNVTGNLTAGNMNEGTTFGTLSIDGYKVSTTFGDLKLNDNKGGTNLVLTDSSNPGNTLEYTVVYSGGEGNIRPVINNTPSSNPSELLPVNNLLMDVRLASTQNNVPAGQYSGMLNISISNQ</sequence>
<evidence type="ECO:0008006" key="7">
    <source>
        <dbReference type="Google" id="ProtNLM"/>
    </source>
</evidence>
<dbReference type="AlphaFoldDB" id="A0A6X7EWV4"/>
<dbReference type="EMBL" id="DAAGHF010000021">
    <property type="protein sequence ID" value="HAB3061112.1"/>
    <property type="molecule type" value="Genomic_DNA"/>
</dbReference>
<reference evidence="2" key="1">
    <citation type="journal article" date="2018" name="Genome Biol.">
        <title>SKESA: strategic k-mer extension for scrupulous assemblies.</title>
        <authorList>
            <person name="Souvorov A."/>
            <person name="Agarwala R."/>
            <person name="Lipman D.J."/>
        </authorList>
    </citation>
    <scope>NUCLEOTIDE SEQUENCE</scope>
    <source>
        <strain evidence="5">ILBSalm5409903</strain>
        <strain evidence="3">ILBSalm5410161</strain>
        <strain evidence="6">ILBSalm5516149</strain>
        <strain evidence="2">ILBSalm5516249</strain>
        <strain evidence="4">ILBSalm5516252</strain>
    </source>
</reference>